<reference evidence="2 3" key="1">
    <citation type="submission" date="2018-06" db="EMBL/GenBank/DDBJ databases">
        <title>Complete Genomes of Monosporascus.</title>
        <authorList>
            <person name="Robinson A.J."/>
            <person name="Natvig D.O."/>
        </authorList>
    </citation>
    <scope>NUCLEOTIDE SEQUENCE [LARGE SCALE GENOMIC DNA]</scope>
    <source>
        <strain evidence="2 3">CBS 110550</strain>
    </source>
</reference>
<accession>A0A4Q4TDG0</accession>
<organism evidence="2 3">
    <name type="scientific">Monosporascus ibericus</name>
    <dbReference type="NCBI Taxonomy" id="155417"/>
    <lineage>
        <taxon>Eukaryota</taxon>
        <taxon>Fungi</taxon>
        <taxon>Dikarya</taxon>
        <taxon>Ascomycota</taxon>
        <taxon>Pezizomycotina</taxon>
        <taxon>Sordariomycetes</taxon>
        <taxon>Xylariomycetidae</taxon>
        <taxon>Xylariales</taxon>
        <taxon>Xylariales incertae sedis</taxon>
        <taxon>Monosporascus</taxon>
    </lineage>
</organism>
<dbReference type="OrthoDB" id="301415at2759"/>
<dbReference type="Proteomes" id="UP000293360">
    <property type="component" value="Unassembled WGS sequence"/>
</dbReference>
<feature type="domain" description="VWFA" evidence="1">
    <location>
        <begin position="44"/>
        <end position="222"/>
    </location>
</feature>
<dbReference type="SMART" id="SM00327">
    <property type="entry name" value="VWA"/>
    <property type="match status" value="1"/>
</dbReference>
<dbReference type="AlphaFoldDB" id="A0A4Q4TDG0"/>
<evidence type="ECO:0000259" key="1">
    <source>
        <dbReference type="SMART" id="SM00327"/>
    </source>
</evidence>
<evidence type="ECO:0000313" key="3">
    <source>
        <dbReference type="Proteomes" id="UP000293360"/>
    </source>
</evidence>
<protein>
    <recommendedName>
        <fullName evidence="1">VWFA domain-containing protein</fullName>
    </recommendedName>
</protein>
<dbReference type="Pfam" id="PF13519">
    <property type="entry name" value="VWA_2"/>
    <property type="match status" value="1"/>
</dbReference>
<sequence length="399" mass="40826">MKFHGILGAALAVTPVLGSLYRNGLFIRQESGECQIELPPTNGGRKVAIVLDSSGSMSSNDPNDLRIVAGKSLNRQLVPGSGTTGNPRSDLVTVVDFDDEARVIYPLGDPAGADGAFDLIDSSGGTWIADGVDKALSELTKPGNDPTADRSGILVLTDGEDFDTDGLIQQIERAGTADVRVSFGFLAPSESFFEPDLLAAILRTGGTYTSFATAEAVQSFLFLVLSNGLTAADNSVTTGQLLLPGVTVAKLSGAGQPVSFTYATQATEQLVFTFESLSSQVLDGELKDASGNSLGSNSTTSTDPASISYTADASGNLQFEVITNDPAEGVFQVSLNSSLGIAGCNLTTIPSPTNSTNGTIPSGTPTPTSTIPPIVTGGAARVATVGAPLVGFLLALAAL</sequence>
<evidence type="ECO:0000313" key="2">
    <source>
        <dbReference type="EMBL" id="RYP03684.1"/>
    </source>
</evidence>
<dbReference type="CDD" id="cd00198">
    <property type="entry name" value="vWFA"/>
    <property type="match status" value="1"/>
</dbReference>
<dbReference type="InterPro" id="IPR002035">
    <property type="entry name" value="VWF_A"/>
</dbReference>
<dbReference type="EMBL" id="QJNU01000247">
    <property type="protein sequence ID" value="RYP03684.1"/>
    <property type="molecule type" value="Genomic_DNA"/>
</dbReference>
<dbReference type="STRING" id="155417.A0A4Q4TDG0"/>
<name>A0A4Q4TDG0_9PEZI</name>
<proteinExistence type="predicted"/>
<dbReference type="SUPFAM" id="SSF53300">
    <property type="entry name" value="vWA-like"/>
    <property type="match status" value="1"/>
</dbReference>
<dbReference type="InterPro" id="IPR036465">
    <property type="entry name" value="vWFA_dom_sf"/>
</dbReference>
<comment type="caution">
    <text evidence="2">The sequence shown here is derived from an EMBL/GenBank/DDBJ whole genome shotgun (WGS) entry which is preliminary data.</text>
</comment>
<keyword evidence="3" id="KW-1185">Reference proteome</keyword>
<gene>
    <name evidence="2" type="ORF">DL764_004976</name>
</gene>
<dbReference type="Gene3D" id="3.40.50.410">
    <property type="entry name" value="von Willebrand factor, type A domain"/>
    <property type="match status" value="1"/>
</dbReference>